<reference evidence="2" key="1">
    <citation type="journal article" date="2014" name="Front. Microbiol.">
        <title>High frequency of phylogenetically diverse reductive dehalogenase-homologous genes in deep subseafloor sedimentary metagenomes.</title>
        <authorList>
            <person name="Kawai M."/>
            <person name="Futagami T."/>
            <person name="Toyoda A."/>
            <person name="Takaki Y."/>
            <person name="Nishi S."/>
            <person name="Hori S."/>
            <person name="Arai W."/>
            <person name="Tsubouchi T."/>
            <person name="Morono Y."/>
            <person name="Uchiyama I."/>
            <person name="Ito T."/>
            <person name="Fujiyama A."/>
            <person name="Inagaki F."/>
            <person name="Takami H."/>
        </authorList>
    </citation>
    <scope>NUCLEOTIDE SEQUENCE</scope>
    <source>
        <strain evidence="2">Expedition CK06-06</strain>
    </source>
</reference>
<feature type="non-terminal residue" evidence="2">
    <location>
        <position position="257"/>
    </location>
</feature>
<evidence type="ECO:0008006" key="3">
    <source>
        <dbReference type="Google" id="ProtNLM"/>
    </source>
</evidence>
<protein>
    <recommendedName>
        <fullName evidence="3">Tetratricopeptide repeat protein</fullName>
    </recommendedName>
</protein>
<name>X0WBR0_9ZZZZ</name>
<feature type="region of interest" description="Disordered" evidence="1">
    <location>
        <begin position="129"/>
        <end position="150"/>
    </location>
</feature>
<evidence type="ECO:0000313" key="2">
    <source>
        <dbReference type="EMBL" id="GAG20652.1"/>
    </source>
</evidence>
<sequence>RPEFALEGIERIEVGTFAVTGTEDDGFADFVQKSLRERLTQQWAGKDQRKQPGEPTNKIIHVGGDILIETRDTGGTRTVRRWSSGPNQMETQDVETLVRTAKVNVDFVVGSGEGREPIVTVETHRSYNSANDPRVRGELGLDRSDDPGRVPPTEAIVTRLLDECVEEFCGMIVPFEVTQRIPLRWTLGAKGAAAFKAVEAGDFETAVRDFEAASAEAPDDVNLRFNLAAAAEAAGNLTLALAQYEEVAKRTNGRDLA</sequence>
<dbReference type="Pfam" id="PF14559">
    <property type="entry name" value="TPR_19"/>
    <property type="match status" value="1"/>
</dbReference>
<proteinExistence type="predicted"/>
<dbReference type="InterPro" id="IPR011990">
    <property type="entry name" value="TPR-like_helical_dom_sf"/>
</dbReference>
<evidence type="ECO:0000256" key="1">
    <source>
        <dbReference type="SAM" id="MobiDB-lite"/>
    </source>
</evidence>
<dbReference type="AlphaFoldDB" id="X0WBR0"/>
<feature type="non-terminal residue" evidence="2">
    <location>
        <position position="1"/>
    </location>
</feature>
<feature type="compositionally biased region" description="Basic and acidic residues" evidence="1">
    <location>
        <begin position="133"/>
        <end position="148"/>
    </location>
</feature>
<dbReference type="EMBL" id="BARS01036940">
    <property type="protein sequence ID" value="GAG20652.1"/>
    <property type="molecule type" value="Genomic_DNA"/>
</dbReference>
<comment type="caution">
    <text evidence="2">The sequence shown here is derived from an EMBL/GenBank/DDBJ whole genome shotgun (WGS) entry which is preliminary data.</text>
</comment>
<accession>X0WBR0</accession>
<dbReference type="Gene3D" id="1.25.40.10">
    <property type="entry name" value="Tetratricopeptide repeat domain"/>
    <property type="match status" value="1"/>
</dbReference>
<gene>
    <name evidence="2" type="ORF">S01H1_56706</name>
</gene>
<organism evidence="2">
    <name type="scientific">marine sediment metagenome</name>
    <dbReference type="NCBI Taxonomy" id="412755"/>
    <lineage>
        <taxon>unclassified sequences</taxon>
        <taxon>metagenomes</taxon>
        <taxon>ecological metagenomes</taxon>
    </lineage>
</organism>
<dbReference type="SUPFAM" id="SSF48452">
    <property type="entry name" value="TPR-like"/>
    <property type="match status" value="1"/>
</dbReference>